<evidence type="ECO:0000259" key="5">
    <source>
        <dbReference type="PROSITE" id="PS50305"/>
    </source>
</evidence>
<evidence type="ECO:0000256" key="1">
    <source>
        <dbReference type="ARBA" id="ARBA00012928"/>
    </source>
</evidence>
<dbReference type="HOGENOM" id="CLU_023643_3_0_9"/>
<keyword evidence="3" id="KW-0520">NAD</keyword>
<evidence type="ECO:0000256" key="2">
    <source>
        <dbReference type="ARBA" id="ARBA00022679"/>
    </source>
</evidence>
<accession>I5AQC4</accession>
<dbReference type="GO" id="GO:0046872">
    <property type="term" value="F:metal ion binding"/>
    <property type="evidence" value="ECO:0007669"/>
    <property type="project" value="UniProtKB-KW"/>
</dbReference>
<dbReference type="eggNOG" id="COG0846">
    <property type="taxonomic scope" value="Bacteria"/>
</dbReference>
<dbReference type="PANTHER" id="PTHR11085">
    <property type="entry name" value="NAD-DEPENDENT PROTEIN DEACYLASE SIRTUIN-5, MITOCHONDRIAL-RELATED"/>
    <property type="match status" value="1"/>
</dbReference>
<dbReference type="SUPFAM" id="SSF52467">
    <property type="entry name" value="DHS-like NAD/FAD-binding domain"/>
    <property type="match status" value="1"/>
</dbReference>
<dbReference type="GO" id="GO:0070403">
    <property type="term" value="F:NAD+ binding"/>
    <property type="evidence" value="ECO:0007669"/>
    <property type="project" value="InterPro"/>
</dbReference>
<dbReference type="PANTHER" id="PTHR11085:SF10">
    <property type="entry name" value="NAD-DEPENDENT PROTEIN DEACYLASE SIRTUIN-5, MITOCHONDRIAL-RELATED"/>
    <property type="match status" value="1"/>
</dbReference>
<feature type="binding site" evidence="4">
    <location>
        <position position="131"/>
    </location>
    <ligand>
        <name>Zn(2+)</name>
        <dbReference type="ChEBI" id="CHEBI:29105"/>
    </ligand>
</feature>
<dbReference type="InterPro" id="IPR029035">
    <property type="entry name" value="DHS-like_NAD/FAD-binding_dom"/>
</dbReference>
<keyword evidence="2" id="KW-0808">Transferase</keyword>
<dbReference type="EC" id="2.3.1.286" evidence="1"/>
<dbReference type="Gene3D" id="3.40.50.1220">
    <property type="entry name" value="TPP-binding domain"/>
    <property type="match status" value="1"/>
</dbReference>
<protein>
    <recommendedName>
        <fullName evidence="1">protein acetyllysine N-acetyltransferase</fullName>
        <ecNumber evidence="1">2.3.1.286</ecNumber>
    </recommendedName>
</protein>
<evidence type="ECO:0000256" key="3">
    <source>
        <dbReference type="ARBA" id="ARBA00023027"/>
    </source>
</evidence>
<feature type="binding site" evidence="4">
    <location>
        <position position="152"/>
    </location>
    <ligand>
        <name>Zn(2+)</name>
        <dbReference type="ChEBI" id="CHEBI:29105"/>
    </ligand>
</feature>
<keyword evidence="7" id="KW-1185">Reference proteome</keyword>
<dbReference type="GO" id="GO:0017136">
    <property type="term" value="F:histone deacetylase activity, NAD-dependent"/>
    <property type="evidence" value="ECO:0007669"/>
    <property type="project" value="TreeGrafter"/>
</dbReference>
<dbReference type="PROSITE" id="PS50305">
    <property type="entry name" value="SIRTUIN"/>
    <property type="match status" value="1"/>
</dbReference>
<keyword evidence="4" id="KW-0479">Metal-binding</keyword>
<reference evidence="6 7" key="2">
    <citation type="submission" date="2012-02" db="EMBL/GenBank/DDBJ databases">
        <title>Improved High-Quality Draft sequence of Eubacterium cellulosolvens 6.</title>
        <authorList>
            <consortium name="US DOE Joint Genome Institute"/>
            <person name="Lucas S."/>
            <person name="Han J."/>
            <person name="Lapidus A."/>
            <person name="Cheng J.-F."/>
            <person name="Goodwin L."/>
            <person name="Pitluck S."/>
            <person name="Peters L."/>
            <person name="Mikhailova N."/>
            <person name="Gu W."/>
            <person name="Detter J.C."/>
            <person name="Han C."/>
            <person name="Tapia R."/>
            <person name="Land M."/>
            <person name="Hauser L."/>
            <person name="Kyrpides N."/>
            <person name="Ivanova N."/>
            <person name="Pagani I."/>
            <person name="Johnson E."/>
            <person name="Mukhopadhyay B."/>
            <person name="Anderson I."/>
            <person name="Woyke T."/>
        </authorList>
    </citation>
    <scope>NUCLEOTIDE SEQUENCE [LARGE SCALE GENOMIC DNA]</scope>
    <source>
        <strain evidence="6 7">6</strain>
    </source>
</reference>
<feature type="binding site" evidence="4">
    <location>
        <position position="128"/>
    </location>
    <ligand>
        <name>Zn(2+)</name>
        <dbReference type="ChEBI" id="CHEBI:29105"/>
    </ligand>
</feature>
<dbReference type="STRING" id="633697.EubceDRAFT1_0135"/>
<dbReference type="Pfam" id="PF02146">
    <property type="entry name" value="SIR2"/>
    <property type="match status" value="1"/>
</dbReference>
<dbReference type="Gene3D" id="3.30.1600.10">
    <property type="entry name" value="SIR2/SIRT2 'Small Domain"/>
    <property type="match status" value="1"/>
</dbReference>
<reference evidence="6 7" key="1">
    <citation type="submission" date="2010-08" db="EMBL/GenBank/DDBJ databases">
        <authorList>
            <consortium name="US DOE Joint Genome Institute (JGI-PGF)"/>
            <person name="Lucas S."/>
            <person name="Copeland A."/>
            <person name="Lapidus A."/>
            <person name="Cheng J.-F."/>
            <person name="Bruce D."/>
            <person name="Goodwin L."/>
            <person name="Pitluck S."/>
            <person name="Land M.L."/>
            <person name="Hauser L."/>
            <person name="Chang Y.-J."/>
            <person name="Anderson I.J."/>
            <person name="Johnson E."/>
            <person name="Mulhopadhyay B."/>
            <person name="Kyrpides N."/>
            <person name="Woyke T.J."/>
        </authorList>
    </citation>
    <scope>NUCLEOTIDE SEQUENCE [LARGE SCALE GENOMIC DNA]</scope>
    <source>
        <strain evidence="6 7">6</strain>
    </source>
</reference>
<organism evidence="6 7">
    <name type="scientific">Eubacterium cellulosolvens (strain ATCC 43171 / JCM 9499 / 6)</name>
    <name type="common">Cillobacterium cellulosolvens</name>
    <dbReference type="NCBI Taxonomy" id="633697"/>
    <lineage>
        <taxon>Bacteria</taxon>
        <taxon>Bacillati</taxon>
        <taxon>Bacillota</taxon>
        <taxon>Clostridia</taxon>
        <taxon>Eubacteriales</taxon>
        <taxon>Eubacteriaceae</taxon>
        <taxon>Eubacterium</taxon>
    </lineage>
</organism>
<dbReference type="InterPro" id="IPR003000">
    <property type="entry name" value="Sirtuin"/>
</dbReference>
<name>I5AQC4_EUBC6</name>
<evidence type="ECO:0000313" key="6">
    <source>
        <dbReference type="EMBL" id="EIM55997.1"/>
    </source>
</evidence>
<dbReference type="InterPro" id="IPR026590">
    <property type="entry name" value="Ssirtuin_cat_dom"/>
</dbReference>
<gene>
    <name evidence="6" type="ORF">EubceDRAFT1_0135</name>
</gene>
<dbReference type="EMBL" id="CM001487">
    <property type="protein sequence ID" value="EIM55997.1"/>
    <property type="molecule type" value="Genomic_DNA"/>
</dbReference>
<feature type="domain" description="Deacetylase sirtuin-type" evidence="5">
    <location>
        <begin position="1"/>
        <end position="247"/>
    </location>
</feature>
<feature type="binding site" evidence="4">
    <location>
        <position position="149"/>
    </location>
    <ligand>
        <name>Zn(2+)</name>
        <dbReference type="ChEBI" id="CHEBI:29105"/>
    </ligand>
</feature>
<evidence type="ECO:0000256" key="4">
    <source>
        <dbReference type="PROSITE-ProRule" id="PRU00236"/>
    </source>
</evidence>
<dbReference type="OrthoDB" id="9800582at2"/>
<keyword evidence="4" id="KW-0862">Zinc</keyword>
<evidence type="ECO:0000313" key="7">
    <source>
        <dbReference type="Proteomes" id="UP000005753"/>
    </source>
</evidence>
<dbReference type="InterPro" id="IPR050134">
    <property type="entry name" value="NAD-dep_sirtuin_deacylases"/>
</dbReference>
<sequence length="298" mass="33780">MSISYLKEILTNGNNIVCLLGKATAAEQGCDLYREDFSYDVEARYGRSPSEIVSSTFYNNRPEVFYEFYREDILKRSGEPDDLNYSLRQMEIDGKLKGIVTRSFFDLSGRAGCQNVVSLYGNIEKNSCPHCNKEFSSEYILANKPLPKCDNCGTLIHPGIALSGEMLDSQVMTRAIEQITAADILLVLGTDLQSRLGSMAKYFNGDRICLVNSYSHYSDQAADCVCIGNISAIMHEAYPADKNCRNDKRFRPTNRRKKFFDGRSLLDKEENDGKPARRKLIVRDKFSARRRISIFDVD</sequence>
<dbReference type="InterPro" id="IPR026591">
    <property type="entry name" value="Sirtuin_cat_small_dom_sf"/>
</dbReference>
<comment type="caution">
    <text evidence="4">Lacks conserved residue(s) required for the propagation of feature annotation.</text>
</comment>
<dbReference type="AlphaFoldDB" id="I5AQC4"/>
<proteinExistence type="predicted"/>
<dbReference type="Proteomes" id="UP000005753">
    <property type="component" value="Chromosome"/>
</dbReference>